<dbReference type="GeneID" id="33314490"/>
<keyword evidence="2" id="KW-1185">Reference proteome</keyword>
<protein>
    <submittedName>
        <fullName evidence="1">Uncharacterized protein</fullName>
    </submittedName>
</protein>
<sequence length="87" mass="9789">MVGESAKKILKEGEATFEVNRSGIRQKIRFTVKKIKQGNLEYTELFSEKLIGFAELQRISEEAGLPVQSQTARAFPKGMGIKDFLNL</sequence>
<organism evidence="1 2">
    <name type="scientific">Candidatus Mancarchaeum acidiphilum</name>
    <dbReference type="NCBI Taxonomy" id="1920749"/>
    <lineage>
        <taxon>Archaea</taxon>
        <taxon>Candidatus Micrarchaeota</taxon>
        <taxon>Candidatus Mancarchaeum</taxon>
    </lineage>
</organism>
<evidence type="ECO:0000313" key="2">
    <source>
        <dbReference type="Proteomes" id="UP000197679"/>
    </source>
</evidence>
<proteinExistence type="predicted"/>
<dbReference type="AlphaFoldDB" id="A0A218NP65"/>
<dbReference type="Proteomes" id="UP000197679">
    <property type="component" value="Chromosome"/>
</dbReference>
<accession>A0A218NP65</accession>
<dbReference type="OrthoDB" id="381372at2157"/>
<reference evidence="1 2" key="1">
    <citation type="journal article" date="2017" name="Nat. Commun.">
        <title>'ARMAN' archaea depend on association with euryarchaeal host in culture and in situ.</title>
        <authorList>
            <person name="Golyshina O."/>
            <person name="Toshchakov S."/>
            <person name="Makarova K."/>
            <person name="Gavrilov S."/>
            <person name="Korzhenkov A."/>
            <person name="La Cono V."/>
            <person name="Arcadi E."/>
            <person name="Nechitaylo T."/>
            <person name="Ferrer M."/>
            <person name="Kublanov I."/>
            <person name="Wolf Y."/>
            <person name="Yakimov M."/>
            <person name="Golyshin P."/>
            <person name="Slesarev A."/>
            <person name="Kozyavkin S."/>
        </authorList>
    </citation>
    <scope>NUCLEOTIDE SEQUENCE [LARGE SCALE GENOMIC DNA]</scope>
    <source>
        <strain evidence="1 2">Mia14</strain>
    </source>
</reference>
<dbReference type="KEGG" id="marh:Mia14_0954"/>
<gene>
    <name evidence="1" type="ORF">Mia14_0954</name>
</gene>
<name>A0A218NP65_9ARCH</name>
<dbReference type="RefSeq" id="WP_088820521.1">
    <property type="nucleotide sequence ID" value="NZ_CP019964.1"/>
</dbReference>
<dbReference type="EMBL" id="CP019964">
    <property type="protein sequence ID" value="ASI14226.1"/>
    <property type="molecule type" value="Genomic_DNA"/>
</dbReference>
<evidence type="ECO:0000313" key="1">
    <source>
        <dbReference type="EMBL" id="ASI14226.1"/>
    </source>
</evidence>